<dbReference type="KEGG" id="cak:Caul_2668"/>
<dbReference type="GO" id="GO:0042602">
    <property type="term" value="F:riboflavin reductase (NADPH) activity"/>
    <property type="evidence" value="ECO:0007669"/>
    <property type="project" value="TreeGrafter"/>
</dbReference>
<dbReference type="GO" id="GO:0010181">
    <property type="term" value="F:FMN binding"/>
    <property type="evidence" value="ECO:0007669"/>
    <property type="project" value="InterPro"/>
</dbReference>
<gene>
    <name evidence="4" type="ordered locus">Caul_2668</name>
</gene>
<dbReference type="SUPFAM" id="SSF50475">
    <property type="entry name" value="FMN-binding split barrel"/>
    <property type="match status" value="1"/>
</dbReference>
<proteinExistence type="inferred from homology"/>
<dbReference type="InterPro" id="IPR002563">
    <property type="entry name" value="Flavin_Rdtase-like_dom"/>
</dbReference>
<organism evidence="4">
    <name type="scientific">Caulobacter sp. (strain K31)</name>
    <dbReference type="NCBI Taxonomy" id="366602"/>
    <lineage>
        <taxon>Bacteria</taxon>
        <taxon>Pseudomonadati</taxon>
        <taxon>Pseudomonadota</taxon>
        <taxon>Alphaproteobacteria</taxon>
        <taxon>Caulobacterales</taxon>
        <taxon>Caulobacteraceae</taxon>
        <taxon>Caulobacter</taxon>
    </lineage>
</organism>
<dbReference type="PANTHER" id="PTHR30466">
    <property type="entry name" value="FLAVIN REDUCTASE"/>
    <property type="match status" value="1"/>
</dbReference>
<dbReference type="Gene3D" id="2.30.110.10">
    <property type="entry name" value="Electron Transport, Fmn-binding Protein, Chain A"/>
    <property type="match status" value="1"/>
</dbReference>
<dbReference type="Pfam" id="PF01613">
    <property type="entry name" value="Flavin_Reduct"/>
    <property type="match status" value="1"/>
</dbReference>
<dbReference type="AlphaFoldDB" id="B0SY48"/>
<evidence type="ECO:0000256" key="1">
    <source>
        <dbReference type="ARBA" id="ARBA00008898"/>
    </source>
</evidence>
<evidence type="ECO:0000313" key="4">
    <source>
        <dbReference type="EMBL" id="ABZ71795.1"/>
    </source>
</evidence>
<comment type="similarity">
    <text evidence="1">Belongs to the non-flavoprotein flavin reductase family.</text>
</comment>
<name>B0SY48_CAUSK</name>
<dbReference type="SMART" id="SM00903">
    <property type="entry name" value="Flavin_Reduct"/>
    <property type="match status" value="1"/>
</dbReference>
<dbReference type="InterPro" id="IPR050268">
    <property type="entry name" value="NADH-dep_flavin_reductase"/>
</dbReference>
<dbReference type="OrthoDB" id="9792858at2"/>
<evidence type="ECO:0000259" key="3">
    <source>
        <dbReference type="SMART" id="SM00903"/>
    </source>
</evidence>
<reference evidence="4" key="1">
    <citation type="submission" date="2008-01" db="EMBL/GenBank/DDBJ databases">
        <title>Complete sequence of chromosome of Caulobacter sp. K31.</title>
        <authorList>
            <consortium name="US DOE Joint Genome Institute"/>
            <person name="Copeland A."/>
            <person name="Lucas S."/>
            <person name="Lapidus A."/>
            <person name="Barry K."/>
            <person name="Glavina del Rio T."/>
            <person name="Dalin E."/>
            <person name="Tice H."/>
            <person name="Pitluck S."/>
            <person name="Bruce D."/>
            <person name="Goodwin L."/>
            <person name="Thompson L.S."/>
            <person name="Brettin T."/>
            <person name="Detter J.C."/>
            <person name="Han C."/>
            <person name="Schmutz J."/>
            <person name="Larimer F."/>
            <person name="Land M."/>
            <person name="Hauser L."/>
            <person name="Kyrpides N."/>
            <person name="Kim E."/>
            <person name="Stephens C."/>
            <person name="Richardson P."/>
        </authorList>
    </citation>
    <scope>NUCLEOTIDE SEQUENCE [LARGE SCALE GENOMIC DNA]</scope>
    <source>
        <strain evidence="4">K31</strain>
    </source>
</reference>
<dbReference type="STRING" id="366602.Caul_2668"/>
<feature type="domain" description="Flavin reductase like" evidence="3">
    <location>
        <begin position="48"/>
        <end position="192"/>
    </location>
</feature>
<protein>
    <submittedName>
        <fullName evidence="4">Flavin reductase domain protein FMN-binding</fullName>
    </submittedName>
</protein>
<dbReference type="eggNOG" id="COG1853">
    <property type="taxonomic scope" value="Bacteria"/>
</dbReference>
<evidence type="ECO:0000256" key="2">
    <source>
        <dbReference type="ARBA" id="ARBA00023002"/>
    </source>
</evidence>
<accession>B0SY48</accession>
<dbReference type="EMBL" id="CP000927">
    <property type="protein sequence ID" value="ABZ71795.1"/>
    <property type="molecule type" value="Genomic_DNA"/>
</dbReference>
<dbReference type="HOGENOM" id="CLU_059021_1_0_5"/>
<sequence length="195" mass="20416">MAFDADPRWLGDAAWSSNSWPADASSGAEPPYELHAPPVHPGAFKDALARLASGVAIISCWDGATPRGLLVSSITGLSVEPPRFLFCVRKEASSHDALLAAGACGIAILADEDETEALRFASPTRAHERFTDPRWDLATPSAPRLNAGLTSAACVIVQAIDAGSHTVVLVTATQVTTRAGAPLVAYDRALRTLST</sequence>
<dbReference type="InterPro" id="IPR012349">
    <property type="entry name" value="Split_barrel_FMN-bd"/>
</dbReference>
<dbReference type="PANTHER" id="PTHR30466:SF11">
    <property type="entry name" value="FLAVIN-DEPENDENT MONOOXYGENASE, REDUCTASE SUBUNIT HSAB"/>
    <property type="match status" value="1"/>
</dbReference>
<keyword evidence="2" id="KW-0560">Oxidoreductase</keyword>